<reference evidence="13 14" key="1">
    <citation type="submission" date="2015-03" db="EMBL/GenBank/DDBJ databases">
        <authorList>
            <consortium name="Pathogen Informatics"/>
            <person name="Murphy D."/>
        </authorList>
    </citation>
    <scope>NUCLEOTIDE SEQUENCE [LARGE SCALE GENOMIC DNA]</scope>
    <source>
        <strain evidence="2 15">0310</strain>
        <strain evidence="3 14">SMRU1414</strain>
        <strain evidence="1">SMRU328</strain>
        <strain evidence="13">type strain: N</strain>
    </source>
</reference>
<dbReference type="GO" id="GO:0030153">
    <property type="term" value="P:bacteriocin immunity"/>
    <property type="evidence" value="ECO:0007669"/>
    <property type="project" value="InterPro"/>
</dbReference>
<dbReference type="EMBL" id="VMWH01000068">
    <property type="protein sequence ID" value="TVW84339.1"/>
    <property type="molecule type" value="Genomic_DNA"/>
</dbReference>
<evidence type="ECO:0000313" key="20">
    <source>
        <dbReference type="Proteomes" id="UP000312530"/>
    </source>
</evidence>
<dbReference type="Proteomes" id="UP000318940">
    <property type="component" value="Unassembled WGS sequence"/>
</dbReference>
<evidence type="ECO:0000313" key="10">
    <source>
        <dbReference type="EMBL" id="VMD03674.1"/>
    </source>
</evidence>
<dbReference type="Proteomes" id="UP000046095">
    <property type="component" value="Unassembled WGS sequence"/>
</dbReference>
<evidence type="ECO:0000313" key="1">
    <source>
        <dbReference type="EMBL" id="CIS30440.1"/>
    </source>
</evidence>
<dbReference type="EMBL" id="NNBW01000047">
    <property type="protein sequence ID" value="OYL29974.1"/>
    <property type="molecule type" value="Genomic_DNA"/>
</dbReference>
<dbReference type="EMBL" id="CMWB01000019">
    <property type="protein sequence ID" value="CKJ16659.1"/>
    <property type="molecule type" value="Genomic_DNA"/>
</dbReference>
<reference evidence="5 24" key="6">
    <citation type="submission" date="2019-11" db="EMBL/GenBank/DDBJ databases">
        <title>Growth characteristics of pneumococcus vary with the chemical composition of the capsule and with environmental conditions.</title>
        <authorList>
            <person name="Tothpal A."/>
            <person name="Desobry K."/>
            <person name="Joshi S."/>
            <person name="Wyllie A.L."/>
            <person name="Weinberger D.M."/>
        </authorList>
    </citation>
    <scope>NUCLEOTIDE SEQUENCE [LARGE SCALE GENOMIC DNA]</scope>
    <source>
        <strain evidence="24">pnumococcus19F</strain>
        <strain evidence="5">Pnumococcus19F</strain>
    </source>
</reference>
<dbReference type="Proteomes" id="UP000437160">
    <property type="component" value="Unassembled WGS sequence"/>
</dbReference>
<evidence type="ECO:0000313" key="8">
    <source>
        <dbReference type="EMBL" id="TVW84339.1"/>
    </source>
</evidence>
<dbReference type="Proteomes" id="UP000320896">
    <property type="component" value="Unassembled WGS sequence"/>
</dbReference>
<dbReference type="EMBL" id="CABBMN010000008">
    <property type="protein sequence ID" value="VSC31537.1"/>
    <property type="molecule type" value="Genomic_DNA"/>
</dbReference>
<dbReference type="EMBL" id="VMYC01000093">
    <property type="protein sequence ID" value="TVX70133.1"/>
    <property type="molecule type" value="Genomic_DNA"/>
</dbReference>
<evidence type="ECO:0000313" key="19">
    <source>
        <dbReference type="Proteomes" id="UP000311674"/>
    </source>
</evidence>
<proteinExistence type="predicted"/>
<evidence type="ECO:0000313" key="18">
    <source>
        <dbReference type="Proteomes" id="UP000311381"/>
    </source>
</evidence>
<dbReference type="RefSeq" id="WP_000840137.1">
    <property type="nucleotide sequence ID" value="NZ_AP017971.1"/>
</dbReference>
<evidence type="ECO:0000313" key="21">
    <source>
        <dbReference type="Proteomes" id="UP000315060"/>
    </source>
</evidence>
<evidence type="ECO:0000313" key="6">
    <source>
        <dbReference type="EMBL" id="OYL29974.1"/>
    </source>
</evidence>
<dbReference type="AlphaFoldDB" id="A0A064C4I6"/>
<dbReference type="EMBL" id="CAAQRO010000037">
    <property type="protein sequence ID" value="VMD03674.1"/>
    <property type="molecule type" value="Genomic_DNA"/>
</dbReference>
<evidence type="ECO:0000313" key="4">
    <source>
        <dbReference type="EMBL" id="COR50957.1"/>
    </source>
</evidence>
<evidence type="ECO:0000313" key="5">
    <source>
        <dbReference type="EMBL" id="MTV97558.1"/>
    </source>
</evidence>
<dbReference type="SUPFAM" id="SSF109797">
    <property type="entry name" value="Bacteriocin immunity protein-like"/>
    <property type="match status" value="1"/>
</dbReference>
<evidence type="ECO:0000313" key="23">
    <source>
        <dbReference type="Proteomes" id="UP000320896"/>
    </source>
</evidence>
<evidence type="ECO:0000313" key="11">
    <source>
        <dbReference type="EMBL" id="VOG89987.1"/>
    </source>
</evidence>
<evidence type="ECO:0000313" key="14">
    <source>
        <dbReference type="Proteomes" id="UP000042967"/>
    </source>
</evidence>
<dbReference type="Proteomes" id="UP000042967">
    <property type="component" value="Unassembled WGS sequence"/>
</dbReference>
<dbReference type="EMBL" id="VMVH01000091">
    <property type="protein sequence ID" value="TVW25992.1"/>
    <property type="molecule type" value="Genomic_DNA"/>
</dbReference>
<evidence type="ECO:0000313" key="2">
    <source>
        <dbReference type="EMBL" id="CKJ16659.1"/>
    </source>
</evidence>
<dbReference type="Proteomes" id="UP000214939">
    <property type="component" value="Unassembled WGS sequence"/>
</dbReference>
<sequence length="98" mass="11200">MAEPNLESLIKDLYNHARHDLSEDLVAALLETTKKLPTTNEQLQAVRLSGLVNRELLLNPKHPAPELLNLARFIKREEAKYRGTATSALMYEELFKML</sequence>
<evidence type="ECO:0000313" key="24">
    <source>
        <dbReference type="Proteomes" id="UP000437160"/>
    </source>
</evidence>
<evidence type="ECO:0000313" key="9">
    <source>
        <dbReference type="EMBL" id="TVX70133.1"/>
    </source>
</evidence>
<name>A0A064C4I6_STREE</name>
<evidence type="ECO:0000313" key="12">
    <source>
        <dbReference type="EMBL" id="VSC31537.1"/>
    </source>
</evidence>
<reference evidence="21 22" key="5">
    <citation type="submission" date="2019-07" db="EMBL/GenBank/DDBJ databases">
        <authorList>
            <person name="Mohale T."/>
        </authorList>
    </citation>
    <scope>NUCLEOTIDE SEQUENCE [LARGE SCALE GENOMIC DNA]</scope>
    <source>
        <strain evidence="8 23">NTPn 126</strain>
        <strain evidence="7 22">NTPn 189</strain>
        <strain evidence="9 21">NTPn 59</strain>
    </source>
</reference>
<dbReference type="EMBL" id="CAAULE010000042">
    <property type="protein sequence ID" value="VOG89987.1"/>
    <property type="molecule type" value="Genomic_DNA"/>
</dbReference>
<evidence type="ECO:0000313" key="15">
    <source>
        <dbReference type="Proteomes" id="UP000045541"/>
    </source>
</evidence>
<gene>
    <name evidence="6" type="ORF">A5N45_03905</name>
    <name evidence="9" type="ORF">AZJ28_05995</name>
    <name evidence="8" type="ORF">AZJ70_06610</name>
    <name evidence="7" type="ORF">AZK02_09285</name>
    <name evidence="1" type="ORF">ERS019486_00494</name>
    <name evidence="3" type="ORF">ERS020924_00446</name>
    <name evidence="4" type="ORF">ERS021218_00858</name>
    <name evidence="2" type="ORF">ERS096071_01204</name>
    <name evidence="5" type="ORF">GM536_00180</name>
    <name evidence="10" type="ORF">SAMEA2627268_02345</name>
    <name evidence="11" type="ORF">SAMEA2696453_02308</name>
    <name evidence="12" type="ORF">SAMEA3390019_01145</name>
</gene>
<reference evidence="6 17" key="3">
    <citation type="submission" date="2017-07" db="EMBL/GenBank/DDBJ databases">
        <title>Invasive disease caused simultaneously by more than one serotype of Streptococcus pneumoniae, South Africa.</title>
        <authorList>
            <person name="Ndlangisa K."/>
            <person name="Du Plessis M."/>
            <person name="Von Gottberg A."/>
        </authorList>
    </citation>
    <scope>NUCLEOTIDE SEQUENCE [LARGE SCALE GENOMIC DNA]</scope>
    <source>
        <strain evidence="6 17">8227-15B</strain>
    </source>
</reference>
<protein>
    <submittedName>
        <fullName evidence="9">Bacteriocin immunity protein</fullName>
    </submittedName>
</protein>
<dbReference type="Proteomes" id="UP000042745">
    <property type="component" value="Unassembled WGS sequence"/>
</dbReference>
<evidence type="ECO:0000313" key="7">
    <source>
        <dbReference type="EMBL" id="TVW25992.1"/>
    </source>
</evidence>
<accession>A0A064C4I6</accession>
<dbReference type="EMBL" id="CRVC01000008">
    <property type="protein sequence ID" value="COR50957.1"/>
    <property type="molecule type" value="Genomic_DNA"/>
</dbReference>
<dbReference type="PATRIC" id="fig|1313.5270.peg.1130"/>
<dbReference type="Pfam" id="PF08951">
    <property type="entry name" value="EntA_Immun"/>
    <property type="match status" value="1"/>
</dbReference>
<dbReference type="Proteomes" id="UP000311674">
    <property type="component" value="Unassembled WGS sequence"/>
</dbReference>
<dbReference type="OrthoDB" id="2222814at2"/>
<dbReference type="Proteomes" id="UP000311381">
    <property type="component" value="Unassembled WGS sequence"/>
</dbReference>
<dbReference type="OMA" id="MVGMVEP"/>
<dbReference type="InterPro" id="IPR015046">
    <property type="entry name" value="LciA_Immunity-like"/>
</dbReference>
<dbReference type="EMBL" id="CQVU01000002">
    <property type="protein sequence ID" value="CNZ95645.1"/>
    <property type="molecule type" value="Genomic_DNA"/>
</dbReference>
<dbReference type="EMBL" id="WNIA01000001">
    <property type="protein sequence ID" value="MTV97558.1"/>
    <property type="molecule type" value="Genomic_DNA"/>
</dbReference>
<evidence type="ECO:0000313" key="3">
    <source>
        <dbReference type="EMBL" id="CNZ95645.1"/>
    </source>
</evidence>
<reference evidence="4 16" key="2">
    <citation type="submission" date="2015-03" db="EMBL/GenBank/DDBJ databases">
        <authorList>
            <person name="Murphy D."/>
        </authorList>
    </citation>
    <scope>NUCLEOTIDE SEQUENCE [LARGE SCALE GENOMIC DNA]</scope>
    <source>
        <strain evidence="4 16">SMRU1708</strain>
    </source>
</reference>
<evidence type="ECO:0000313" key="16">
    <source>
        <dbReference type="Proteomes" id="UP000046095"/>
    </source>
</evidence>
<evidence type="ECO:0000313" key="22">
    <source>
        <dbReference type="Proteomes" id="UP000318940"/>
    </source>
</evidence>
<dbReference type="EMBL" id="CKGU01000004">
    <property type="protein sequence ID" value="CIS30440.1"/>
    <property type="molecule type" value="Genomic_DNA"/>
</dbReference>
<organism evidence="9 21">
    <name type="scientific">Streptococcus pneumoniae</name>
    <dbReference type="NCBI Taxonomy" id="1313"/>
    <lineage>
        <taxon>Bacteria</taxon>
        <taxon>Bacillati</taxon>
        <taxon>Bacillota</taxon>
        <taxon>Bacilli</taxon>
        <taxon>Lactobacillales</taxon>
        <taxon>Streptococcaceae</taxon>
        <taxon>Streptococcus</taxon>
    </lineage>
</organism>
<dbReference type="Proteomes" id="UP000315060">
    <property type="component" value="Unassembled WGS sequence"/>
</dbReference>
<evidence type="ECO:0000313" key="13">
    <source>
        <dbReference type="Proteomes" id="UP000042745"/>
    </source>
</evidence>
<evidence type="ECO:0000313" key="17">
    <source>
        <dbReference type="Proteomes" id="UP000214939"/>
    </source>
</evidence>
<reference evidence="18 19" key="4">
    <citation type="submission" date="2019-04" db="EMBL/GenBank/DDBJ databases">
        <authorList>
            <consortium name="Pathogen Informatics"/>
        </authorList>
    </citation>
    <scope>NUCLEOTIDE SEQUENCE [LARGE SCALE GENOMIC DNA]</scope>
    <source>
        <strain evidence="12 19">GPSC148</strain>
        <strain evidence="18 20">GPSC47</strain>
    </source>
</reference>
<dbReference type="Proteomes" id="UP000312530">
    <property type="component" value="Unassembled WGS sequence"/>
</dbReference>
<dbReference type="Proteomes" id="UP000045541">
    <property type="component" value="Unassembled WGS sequence"/>
</dbReference>